<dbReference type="Proteomes" id="UP000678281">
    <property type="component" value="Unassembled WGS sequence"/>
</dbReference>
<sequence length="151" mass="16606">MTARSDDENGLGEERQSGFAAAAPLEAYEAIYRLVLSAYRYRCALTGEQFLADVGLLHPHLAVEAIRPRETGGPLQINNYIALEEHAALAFRRGQILIEDDYGITVPNPDALDPAVLVRLNADRRLLVPVEGLFQPSPAHLAFHRQHVLGA</sequence>
<reference evidence="1" key="1">
    <citation type="submission" date="2021-04" db="EMBL/GenBank/DDBJ databases">
        <title>Devosia litorisediminis sp. nov., isolated from a sand dune.</title>
        <authorList>
            <person name="Park S."/>
            <person name="Yoon J.-H."/>
        </authorList>
    </citation>
    <scope>NUCLEOTIDE SEQUENCE</scope>
    <source>
        <strain evidence="1">BSSL-BM10</strain>
    </source>
</reference>
<dbReference type="RefSeq" id="WP_212656780.1">
    <property type="nucleotide sequence ID" value="NZ_JAGXTP010000001.1"/>
</dbReference>
<organism evidence="1 2">
    <name type="scientific">Devosia litorisediminis</name>
    <dbReference type="NCBI Taxonomy" id="2829817"/>
    <lineage>
        <taxon>Bacteria</taxon>
        <taxon>Pseudomonadati</taxon>
        <taxon>Pseudomonadota</taxon>
        <taxon>Alphaproteobacteria</taxon>
        <taxon>Hyphomicrobiales</taxon>
        <taxon>Devosiaceae</taxon>
        <taxon>Devosia</taxon>
    </lineage>
</organism>
<evidence type="ECO:0000313" key="2">
    <source>
        <dbReference type="Proteomes" id="UP000678281"/>
    </source>
</evidence>
<dbReference type="EMBL" id="JAGXTP010000001">
    <property type="protein sequence ID" value="MBS3847126.1"/>
    <property type="molecule type" value="Genomic_DNA"/>
</dbReference>
<comment type="caution">
    <text evidence="1">The sequence shown here is derived from an EMBL/GenBank/DDBJ whole genome shotgun (WGS) entry which is preliminary data.</text>
</comment>
<proteinExistence type="predicted"/>
<dbReference type="AlphaFoldDB" id="A0A942ECJ7"/>
<name>A0A942ECJ7_9HYPH</name>
<keyword evidence="2" id="KW-1185">Reference proteome</keyword>
<gene>
    <name evidence="1" type="ORF">KD146_00310</name>
</gene>
<accession>A0A942ECJ7</accession>
<protein>
    <submittedName>
        <fullName evidence="1">Uncharacterized protein</fullName>
    </submittedName>
</protein>
<evidence type="ECO:0000313" key="1">
    <source>
        <dbReference type="EMBL" id="MBS3847126.1"/>
    </source>
</evidence>